<dbReference type="AlphaFoldDB" id="A0A7C4KHN4"/>
<protein>
    <submittedName>
        <fullName evidence="3">Glycosyltransferase family 2 protein</fullName>
    </submittedName>
</protein>
<evidence type="ECO:0000259" key="2">
    <source>
        <dbReference type="Pfam" id="PF00535"/>
    </source>
</evidence>
<comment type="caution">
    <text evidence="3">The sequence shown here is derived from an EMBL/GenBank/DDBJ whole genome shotgun (WGS) entry which is preliminary data.</text>
</comment>
<gene>
    <name evidence="3" type="ORF">ENT37_02580</name>
</gene>
<dbReference type="InterPro" id="IPR001173">
    <property type="entry name" value="Glyco_trans_2-like"/>
</dbReference>
<dbReference type="Gene3D" id="3.90.550.10">
    <property type="entry name" value="Spore Coat Polysaccharide Biosynthesis Protein SpsA, Chain A"/>
    <property type="match status" value="1"/>
</dbReference>
<organism evidence="3">
    <name type="scientific">Anaerolinea thermolimosa</name>
    <dbReference type="NCBI Taxonomy" id="229919"/>
    <lineage>
        <taxon>Bacteria</taxon>
        <taxon>Bacillati</taxon>
        <taxon>Chloroflexota</taxon>
        <taxon>Anaerolineae</taxon>
        <taxon>Anaerolineales</taxon>
        <taxon>Anaerolineaceae</taxon>
        <taxon>Anaerolinea</taxon>
    </lineage>
</organism>
<feature type="transmembrane region" description="Helical" evidence="1">
    <location>
        <begin position="261"/>
        <end position="286"/>
    </location>
</feature>
<keyword evidence="1" id="KW-0812">Transmembrane</keyword>
<dbReference type="Pfam" id="PF00535">
    <property type="entry name" value="Glycos_transf_2"/>
    <property type="match status" value="1"/>
</dbReference>
<dbReference type="InterPro" id="IPR029044">
    <property type="entry name" value="Nucleotide-diphossugar_trans"/>
</dbReference>
<feature type="domain" description="Glycosyltransferase 2-like" evidence="2">
    <location>
        <begin position="5"/>
        <end position="190"/>
    </location>
</feature>
<keyword evidence="1" id="KW-1133">Transmembrane helix</keyword>
<dbReference type="GO" id="GO:0016740">
    <property type="term" value="F:transferase activity"/>
    <property type="evidence" value="ECO:0007669"/>
    <property type="project" value="UniProtKB-KW"/>
</dbReference>
<name>A0A7C4KHN4_9CHLR</name>
<dbReference type="EMBL" id="DSYK01000133">
    <property type="protein sequence ID" value="HGS20737.1"/>
    <property type="molecule type" value="Genomic_DNA"/>
</dbReference>
<dbReference type="PANTHER" id="PTHR43179:SF7">
    <property type="entry name" value="RHAMNOSYLTRANSFERASE WBBL"/>
    <property type="match status" value="1"/>
</dbReference>
<dbReference type="PANTHER" id="PTHR43179">
    <property type="entry name" value="RHAMNOSYLTRANSFERASE WBBL"/>
    <property type="match status" value="1"/>
</dbReference>
<sequence>MVDLSICIVSYNSCNFLKDCLLSLRRQPAVPEMEVIVVDNGSQDGTIAMLHSMFPEVKVIQNEKNLGYTVPMNQALRIAQGRYLVQLNPDTLVGEGAFAAIVEYLEEHPETGVCTLKVLNRDGTLQRQCRRSEARPWDALSYFLGLSRVFPRSRVFGRYLLTYLDDDEIAEVEAVSGSCMIIRREVVEQIGYLDERFFAYQEDTDFCVRARKAGWKVQYVPLGRVVHLGGHGGTRVEVYRSIIAWHRSYELYYRKHLAHQYWFLVNWLVYAAVYLKLGLALLITFFKREKIAGTPKP</sequence>
<accession>A0A7C4KHN4</accession>
<keyword evidence="3" id="KW-0808">Transferase</keyword>
<evidence type="ECO:0000256" key="1">
    <source>
        <dbReference type="SAM" id="Phobius"/>
    </source>
</evidence>
<keyword evidence="1" id="KW-0472">Membrane</keyword>
<dbReference type="SUPFAM" id="SSF53448">
    <property type="entry name" value="Nucleotide-diphospho-sugar transferases"/>
    <property type="match status" value="1"/>
</dbReference>
<proteinExistence type="predicted"/>
<reference evidence="3" key="1">
    <citation type="journal article" date="2020" name="mSystems">
        <title>Genome- and Community-Level Interaction Insights into Carbon Utilization and Element Cycling Functions of Hydrothermarchaeota in Hydrothermal Sediment.</title>
        <authorList>
            <person name="Zhou Z."/>
            <person name="Liu Y."/>
            <person name="Xu W."/>
            <person name="Pan J."/>
            <person name="Luo Z.H."/>
            <person name="Li M."/>
        </authorList>
    </citation>
    <scope>NUCLEOTIDE SEQUENCE [LARGE SCALE GENOMIC DNA]</scope>
    <source>
        <strain evidence="3">SpSt-573</strain>
    </source>
</reference>
<dbReference type="CDD" id="cd04186">
    <property type="entry name" value="GT_2_like_c"/>
    <property type="match status" value="1"/>
</dbReference>
<evidence type="ECO:0000313" key="3">
    <source>
        <dbReference type="EMBL" id="HGS20737.1"/>
    </source>
</evidence>